<dbReference type="GO" id="GO:0003700">
    <property type="term" value="F:DNA-binding transcription factor activity"/>
    <property type="evidence" value="ECO:0007669"/>
    <property type="project" value="InterPro"/>
</dbReference>
<proteinExistence type="predicted"/>
<dbReference type="OrthoDB" id="2187714at2759"/>
<dbReference type="InterPro" id="IPR004827">
    <property type="entry name" value="bZIP"/>
</dbReference>
<feature type="domain" description="BZIP" evidence="2">
    <location>
        <begin position="53"/>
        <end position="100"/>
    </location>
</feature>
<dbReference type="RefSeq" id="XP_067545235.1">
    <property type="nucleotide sequence ID" value="XM_067687527.1"/>
</dbReference>
<dbReference type="EMBL" id="LTDL01000014">
    <property type="protein sequence ID" value="OAG31634.1"/>
    <property type="molecule type" value="Genomic_DNA"/>
</dbReference>
<feature type="region of interest" description="Disordered" evidence="1">
    <location>
        <begin position="1"/>
        <end position="22"/>
    </location>
</feature>
<sequence length="163" mass="18871">MKERKKRAEPQQPSNHDRRYVPGTLTSDFKVIRSTKDIEDLAAAETILSIGKEEETPSRKERNRIAARRSREKRVQKIGQLSEDIHKLASVNKSLQKQMEHAVSILEKIVEELDRSLEQRQIDIVWLVALAVSAEIHFYHSPKHIHLLDRLKTLFVPGSRPPK</sequence>
<dbReference type="Proteomes" id="UP000185944">
    <property type="component" value="Unassembled WGS sequence"/>
</dbReference>
<dbReference type="SUPFAM" id="SSF57959">
    <property type="entry name" value="Leucine zipper domain"/>
    <property type="match status" value="1"/>
</dbReference>
<protein>
    <recommendedName>
        <fullName evidence="2">BZIP domain-containing protein</fullName>
    </recommendedName>
</protein>
<dbReference type="CDD" id="cd14686">
    <property type="entry name" value="bZIP"/>
    <property type="match status" value="1"/>
</dbReference>
<evidence type="ECO:0000259" key="2">
    <source>
        <dbReference type="PROSITE" id="PS50217"/>
    </source>
</evidence>
<dbReference type="SMART" id="SM00338">
    <property type="entry name" value="BRLZ"/>
    <property type="match status" value="1"/>
</dbReference>
<evidence type="ECO:0000256" key="1">
    <source>
        <dbReference type="SAM" id="MobiDB-lite"/>
    </source>
</evidence>
<gene>
    <name evidence="3" type="ORF">NEDG_00109</name>
</gene>
<dbReference type="InterPro" id="IPR046347">
    <property type="entry name" value="bZIP_sf"/>
</dbReference>
<dbReference type="VEuPathDB" id="MicrosporidiaDB:NEDG_00109"/>
<evidence type="ECO:0000313" key="4">
    <source>
        <dbReference type="Proteomes" id="UP000185944"/>
    </source>
</evidence>
<dbReference type="GeneID" id="93646459"/>
<dbReference type="PROSITE" id="PS50217">
    <property type="entry name" value="BZIP"/>
    <property type="match status" value="1"/>
</dbReference>
<dbReference type="Gene3D" id="1.20.5.170">
    <property type="match status" value="1"/>
</dbReference>
<organism evidence="3 4">
    <name type="scientific">Nematocida displodere</name>
    <dbReference type="NCBI Taxonomy" id="1805483"/>
    <lineage>
        <taxon>Eukaryota</taxon>
        <taxon>Fungi</taxon>
        <taxon>Fungi incertae sedis</taxon>
        <taxon>Microsporidia</taxon>
        <taxon>Nematocida</taxon>
    </lineage>
</organism>
<dbReference type="PROSITE" id="PS00036">
    <property type="entry name" value="BZIP_BASIC"/>
    <property type="match status" value="1"/>
</dbReference>
<evidence type="ECO:0000313" key="3">
    <source>
        <dbReference type="EMBL" id="OAG31634.1"/>
    </source>
</evidence>
<name>A0A177EI27_9MICR</name>
<feature type="compositionally biased region" description="Basic and acidic residues" evidence="1">
    <location>
        <begin position="1"/>
        <end position="20"/>
    </location>
</feature>
<keyword evidence="4" id="KW-1185">Reference proteome</keyword>
<dbReference type="AlphaFoldDB" id="A0A177EI27"/>
<dbReference type="Pfam" id="PF00170">
    <property type="entry name" value="bZIP_1"/>
    <property type="match status" value="1"/>
</dbReference>
<accession>A0A177EI27</accession>
<reference evidence="3 4" key="1">
    <citation type="submission" date="2016-02" db="EMBL/GenBank/DDBJ databases">
        <title>Discovery of a natural microsporidian pathogen with a broad tissue tropism in Caenorhabditis elegans.</title>
        <authorList>
            <person name="Luallen R.J."/>
            <person name="Reinke A.W."/>
            <person name="Tong L."/>
            <person name="Botts M.R."/>
            <person name="Felix M.-A."/>
            <person name="Troemel E.R."/>
        </authorList>
    </citation>
    <scope>NUCLEOTIDE SEQUENCE [LARGE SCALE GENOMIC DNA]</scope>
    <source>
        <strain evidence="3 4">JUm2807</strain>
    </source>
</reference>
<feature type="region of interest" description="Disordered" evidence="1">
    <location>
        <begin position="52"/>
        <end position="71"/>
    </location>
</feature>
<feature type="compositionally biased region" description="Basic and acidic residues" evidence="1">
    <location>
        <begin position="52"/>
        <end position="64"/>
    </location>
</feature>
<comment type="caution">
    <text evidence="3">The sequence shown here is derived from an EMBL/GenBank/DDBJ whole genome shotgun (WGS) entry which is preliminary data.</text>
</comment>